<dbReference type="EnsemblMetazoa" id="GBRI015947-RA">
    <property type="protein sequence ID" value="GBRI015947-PA"/>
    <property type="gene ID" value="GBRI015947"/>
</dbReference>
<sequence>MGVQNFSKFKTQKHKKVFKIHQNLSSDEYSIIRQHLLGNGCNKECIRTQDKILNLLFNNIHNSTTTTIKVAVI</sequence>
<protein>
    <submittedName>
        <fullName evidence="1">Uncharacterized protein</fullName>
    </submittedName>
</protein>
<reference evidence="1" key="2">
    <citation type="submission" date="2020-05" db="UniProtKB">
        <authorList>
            <consortium name="EnsemblMetazoa"/>
        </authorList>
    </citation>
    <scope>IDENTIFICATION</scope>
    <source>
        <strain evidence="1">IAEA</strain>
    </source>
</reference>
<dbReference type="Proteomes" id="UP000091820">
    <property type="component" value="Unassembled WGS sequence"/>
</dbReference>
<evidence type="ECO:0000313" key="2">
    <source>
        <dbReference type="Proteomes" id="UP000091820"/>
    </source>
</evidence>
<keyword evidence="2" id="KW-1185">Reference proteome</keyword>
<dbReference type="AlphaFoldDB" id="A0A1A9WDU5"/>
<name>A0A1A9WDU5_9MUSC</name>
<reference evidence="2" key="1">
    <citation type="submission" date="2014-03" db="EMBL/GenBank/DDBJ databases">
        <authorList>
            <person name="Aksoy S."/>
            <person name="Warren W."/>
            <person name="Wilson R.K."/>
        </authorList>
    </citation>
    <scope>NUCLEOTIDE SEQUENCE [LARGE SCALE GENOMIC DNA]</scope>
    <source>
        <strain evidence="2">IAEA</strain>
    </source>
</reference>
<evidence type="ECO:0000313" key="1">
    <source>
        <dbReference type="EnsemblMetazoa" id="GBRI015947-PA"/>
    </source>
</evidence>
<organism evidence="1 2">
    <name type="scientific">Glossina brevipalpis</name>
    <dbReference type="NCBI Taxonomy" id="37001"/>
    <lineage>
        <taxon>Eukaryota</taxon>
        <taxon>Metazoa</taxon>
        <taxon>Ecdysozoa</taxon>
        <taxon>Arthropoda</taxon>
        <taxon>Hexapoda</taxon>
        <taxon>Insecta</taxon>
        <taxon>Pterygota</taxon>
        <taxon>Neoptera</taxon>
        <taxon>Endopterygota</taxon>
        <taxon>Diptera</taxon>
        <taxon>Brachycera</taxon>
        <taxon>Muscomorpha</taxon>
        <taxon>Hippoboscoidea</taxon>
        <taxon>Glossinidae</taxon>
        <taxon>Glossina</taxon>
    </lineage>
</organism>
<dbReference type="VEuPathDB" id="VectorBase:GBRI015947"/>
<proteinExistence type="predicted"/>
<accession>A0A1A9WDU5</accession>